<evidence type="ECO:0008006" key="4">
    <source>
        <dbReference type="Google" id="ProtNLM"/>
    </source>
</evidence>
<dbReference type="Proteomes" id="UP000054166">
    <property type="component" value="Unassembled WGS sequence"/>
</dbReference>
<feature type="chain" id="PRO_5002164465" description="Carbohydrate-binding module family 19 domain-containing protein" evidence="1">
    <location>
        <begin position="21"/>
        <end position="90"/>
    </location>
</feature>
<dbReference type="EMBL" id="KN833008">
    <property type="protein sequence ID" value="KIM79636.1"/>
    <property type="molecule type" value="Genomic_DNA"/>
</dbReference>
<sequence length="90" mass="9295">MKFIAVTTAIALVLATTVASKAVDTAEKSHQEASTPQECTTLSKCPCAAGQTQFCGNEVVNPACLDGHLFVCDETAGRACDKGVDGSCKK</sequence>
<dbReference type="STRING" id="765440.A0A0C3FJM1"/>
<organism evidence="2 3">
    <name type="scientific">Piloderma croceum (strain F 1598)</name>
    <dbReference type="NCBI Taxonomy" id="765440"/>
    <lineage>
        <taxon>Eukaryota</taxon>
        <taxon>Fungi</taxon>
        <taxon>Dikarya</taxon>
        <taxon>Basidiomycota</taxon>
        <taxon>Agaricomycotina</taxon>
        <taxon>Agaricomycetes</taxon>
        <taxon>Agaricomycetidae</taxon>
        <taxon>Atheliales</taxon>
        <taxon>Atheliaceae</taxon>
        <taxon>Piloderma</taxon>
    </lineage>
</organism>
<reference evidence="3" key="2">
    <citation type="submission" date="2015-01" db="EMBL/GenBank/DDBJ databases">
        <title>Evolutionary Origins and Diversification of the Mycorrhizal Mutualists.</title>
        <authorList>
            <consortium name="DOE Joint Genome Institute"/>
            <consortium name="Mycorrhizal Genomics Consortium"/>
            <person name="Kohler A."/>
            <person name="Kuo A."/>
            <person name="Nagy L.G."/>
            <person name="Floudas D."/>
            <person name="Copeland A."/>
            <person name="Barry K.W."/>
            <person name="Cichocki N."/>
            <person name="Veneault-Fourrey C."/>
            <person name="LaButti K."/>
            <person name="Lindquist E.A."/>
            <person name="Lipzen A."/>
            <person name="Lundell T."/>
            <person name="Morin E."/>
            <person name="Murat C."/>
            <person name="Riley R."/>
            <person name="Ohm R."/>
            <person name="Sun H."/>
            <person name="Tunlid A."/>
            <person name="Henrissat B."/>
            <person name="Grigoriev I.V."/>
            <person name="Hibbett D.S."/>
            <person name="Martin F."/>
        </authorList>
    </citation>
    <scope>NUCLEOTIDE SEQUENCE [LARGE SCALE GENOMIC DNA]</scope>
    <source>
        <strain evidence="3">F 1598</strain>
    </source>
</reference>
<dbReference type="InParanoid" id="A0A0C3FJM1"/>
<evidence type="ECO:0000256" key="1">
    <source>
        <dbReference type="SAM" id="SignalP"/>
    </source>
</evidence>
<protein>
    <recommendedName>
        <fullName evidence="4">Carbohydrate-binding module family 19 domain-containing protein</fullName>
    </recommendedName>
</protein>
<dbReference type="OrthoDB" id="2443686at2759"/>
<accession>A0A0C3FJM1</accession>
<dbReference type="AlphaFoldDB" id="A0A0C3FJM1"/>
<dbReference type="HOGENOM" id="CLU_168437_0_0_1"/>
<gene>
    <name evidence="2" type="ORF">PILCRDRAFT_823174</name>
</gene>
<reference evidence="2 3" key="1">
    <citation type="submission" date="2014-04" db="EMBL/GenBank/DDBJ databases">
        <authorList>
            <consortium name="DOE Joint Genome Institute"/>
            <person name="Kuo A."/>
            <person name="Tarkka M."/>
            <person name="Buscot F."/>
            <person name="Kohler A."/>
            <person name="Nagy L.G."/>
            <person name="Floudas D."/>
            <person name="Copeland A."/>
            <person name="Barry K.W."/>
            <person name="Cichocki N."/>
            <person name="Veneault-Fourrey C."/>
            <person name="LaButti K."/>
            <person name="Lindquist E.A."/>
            <person name="Lipzen A."/>
            <person name="Lundell T."/>
            <person name="Morin E."/>
            <person name="Murat C."/>
            <person name="Sun H."/>
            <person name="Tunlid A."/>
            <person name="Henrissat B."/>
            <person name="Grigoriev I.V."/>
            <person name="Hibbett D.S."/>
            <person name="Martin F."/>
            <person name="Nordberg H.P."/>
            <person name="Cantor M.N."/>
            <person name="Hua S.X."/>
        </authorList>
    </citation>
    <scope>NUCLEOTIDE SEQUENCE [LARGE SCALE GENOMIC DNA]</scope>
    <source>
        <strain evidence="2 3">F 1598</strain>
    </source>
</reference>
<keyword evidence="3" id="KW-1185">Reference proteome</keyword>
<evidence type="ECO:0000313" key="3">
    <source>
        <dbReference type="Proteomes" id="UP000054166"/>
    </source>
</evidence>
<evidence type="ECO:0000313" key="2">
    <source>
        <dbReference type="EMBL" id="KIM79636.1"/>
    </source>
</evidence>
<proteinExistence type="predicted"/>
<feature type="signal peptide" evidence="1">
    <location>
        <begin position="1"/>
        <end position="20"/>
    </location>
</feature>
<name>A0A0C3FJM1_PILCF</name>
<keyword evidence="1" id="KW-0732">Signal</keyword>